<dbReference type="GO" id="GO:0008270">
    <property type="term" value="F:zinc ion binding"/>
    <property type="evidence" value="ECO:0007669"/>
    <property type="project" value="UniProtKB-KW"/>
</dbReference>
<name>A0A4T0I6K5_WALIC</name>
<accession>A0A4T0I6K5</accession>
<feature type="compositionally biased region" description="Gly residues" evidence="4">
    <location>
        <begin position="706"/>
        <end position="727"/>
    </location>
</feature>
<feature type="compositionally biased region" description="Low complexity" evidence="4">
    <location>
        <begin position="395"/>
        <end position="415"/>
    </location>
</feature>
<dbReference type="SUPFAM" id="SSF57667">
    <property type="entry name" value="beta-beta-alpha zinc fingers"/>
    <property type="match status" value="1"/>
</dbReference>
<sequence length="735" mass="81408">MADYWKSTPKYHCKYCDITINDDAPSRSQHENGLKHKGNKDRFIRSIYKRSEQNERDRAFEERELRRLEGIGGAASAKETATGLKTPGNKTTSSRKAQASRDPYANYTTAKSLGYEEAGMTQEPRGVQIGLEGSVGGWEEVPSIPNAAANEKNKRGNLSPPPPPHEKSDQGEMDLNATKTASSGEIYIPGKTNTQNTTEVSLLMTTKMEEGNDINYINVPFYQPNKGTLNTSLTILVEILFNSQSQPSTKQLRVVFGNVAVATKVKQLDYKDLYDLGLNPANVNGNLCVIAQAPPLEHTQWLSHRVPLILQALDNSTITDSIEFGYFDYLSNPSNSNYNSFISPPQFHDDNPQSSTSYQPFSLPQSPYQPSPQHPVKIEQPLSPTLAQTKSPALAQPTQPIPQSIQQSQSIQQIRQPPPPTTAPMPPPVAPPIPTGAMQEPPLVRTSQLPTGPSGESLSPEANRATLVFHGNLLDMASSWTQEEWENRRRLVQFWRRQEGPVVHATFRPITQAEYNQDSVVISCIFREDKNECFVTSVDAIYLLEALVGIRFTVEEKNRIRRNLEGFKPITVSKTKAESEAFFKLIMSFPNPKPRNIEKDVKVFPWSILSEALKKIISKYSADYNNELGAIQHQQLESPASQHSHNQSFDQMSPSSARQFDFSQFVKPEEEDDENSYSQPPHAAYLNSLREEPTTSPPSVPNIPQGGVGGSVGDLGGIVGNSGGVGAGPSSWVYK</sequence>
<dbReference type="AlphaFoldDB" id="A0A4T0I6K5"/>
<dbReference type="PANTHER" id="PTHR39463">
    <property type="entry name" value="MEDUSA"/>
    <property type="match status" value="1"/>
</dbReference>
<dbReference type="GO" id="GO:0005634">
    <property type="term" value="C:nucleus"/>
    <property type="evidence" value="ECO:0007669"/>
    <property type="project" value="TreeGrafter"/>
</dbReference>
<dbReference type="InterPro" id="IPR055509">
    <property type="entry name" value="DUF7082"/>
</dbReference>
<comment type="caution">
    <text evidence="6">The sequence shown here is derived from an EMBL/GenBank/DDBJ whole genome shotgun (WGS) entry which is preliminary data.</text>
</comment>
<feature type="region of interest" description="Disordered" evidence="4">
    <location>
        <begin position="686"/>
        <end position="735"/>
    </location>
</feature>
<feature type="compositionally biased region" description="Pro residues" evidence="4">
    <location>
        <begin position="416"/>
        <end position="434"/>
    </location>
</feature>
<feature type="compositionally biased region" description="Polar residues" evidence="4">
    <location>
        <begin position="382"/>
        <end position="391"/>
    </location>
</feature>
<evidence type="ECO:0000313" key="7">
    <source>
        <dbReference type="Proteomes" id="UP000306954"/>
    </source>
</evidence>
<dbReference type="SMART" id="SM00451">
    <property type="entry name" value="ZnF_U1"/>
    <property type="match status" value="1"/>
</dbReference>
<dbReference type="InterPro" id="IPR036236">
    <property type="entry name" value="Znf_C2H2_sf"/>
</dbReference>
<dbReference type="EMBL" id="SPOF01000017">
    <property type="protein sequence ID" value="TIB12795.1"/>
    <property type="molecule type" value="Genomic_DNA"/>
</dbReference>
<feature type="compositionally biased region" description="Polar residues" evidence="4">
    <location>
        <begin position="88"/>
        <end position="97"/>
    </location>
</feature>
<evidence type="ECO:0000256" key="1">
    <source>
        <dbReference type="ARBA" id="ARBA00022723"/>
    </source>
</evidence>
<evidence type="ECO:0000259" key="5">
    <source>
        <dbReference type="SMART" id="SM00451"/>
    </source>
</evidence>
<keyword evidence="3" id="KW-0862">Zinc</keyword>
<organism evidence="6 7">
    <name type="scientific">Wallemia ichthyophaga</name>
    <dbReference type="NCBI Taxonomy" id="245174"/>
    <lineage>
        <taxon>Eukaryota</taxon>
        <taxon>Fungi</taxon>
        <taxon>Dikarya</taxon>
        <taxon>Basidiomycota</taxon>
        <taxon>Wallemiomycotina</taxon>
        <taxon>Wallemiomycetes</taxon>
        <taxon>Wallemiales</taxon>
        <taxon>Wallemiaceae</taxon>
        <taxon>Wallemia</taxon>
    </lineage>
</organism>
<feature type="compositionally biased region" description="Low complexity" evidence="4">
    <location>
        <begin position="357"/>
        <end position="366"/>
    </location>
</feature>
<evidence type="ECO:0000256" key="4">
    <source>
        <dbReference type="SAM" id="MobiDB-lite"/>
    </source>
</evidence>
<reference evidence="6 7" key="1">
    <citation type="submission" date="2019-03" db="EMBL/GenBank/DDBJ databases">
        <title>Sequencing 23 genomes of Wallemia ichthyophaga.</title>
        <authorList>
            <person name="Gostincar C."/>
        </authorList>
    </citation>
    <scope>NUCLEOTIDE SEQUENCE [LARGE SCALE GENOMIC DNA]</scope>
    <source>
        <strain evidence="6 7">EXF-8621</strain>
    </source>
</reference>
<evidence type="ECO:0000256" key="2">
    <source>
        <dbReference type="ARBA" id="ARBA00022771"/>
    </source>
</evidence>
<protein>
    <recommendedName>
        <fullName evidence="5">U1-type domain-containing protein</fullName>
    </recommendedName>
</protein>
<dbReference type="Pfam" id="PF23305">
    <property type="entry name" value="DUF7082"/>
    <property type="match status" value="1"/>
</dbReference>
<feature type="domain" description="U1-type" evidence="5">
    <location>
        <begin position="8"/>
        <end position="43"/>
    </location>
</feature>
<evidence type="ECO:0000313" key="6">
    <source>
        <dbReference type="EMBL" id="TIB12795.1"/>
    </source>
</evidence>
<dbReference type="InterPro" id="IPR003604">
    <property type="entry name" value="Matrin/U1-like-C_Znf_C2H2"/>
</dbReference>
<feature type="region of interest" description="Disordered" evidence="4">
    <location>
        <begin position="149"/>
        <end position="172"/>
    </location>
</feature>
<evidence type="ECO:0000256" key="3">
    <source>
        <dbReference type="ARBA" id="ARBA00022833"/>
    </source>
</evidence>
<feature type="region of interest" description="Disordered" evidence="4">
    <location>
        <begin position="340"/>
        <end position="459"/>
    </location>
</feature>
<dbReference type="Proteomes" id="UP000306954">
    <property type="component" value="Unassembled WGS sequence"/>
</dbReference>
<feature type="region of interest" description="Disordered" evidence="4">
    <location>
        <begin position="24"/>
        <end position="105"/>
    </location>
</feature>
<gene>
    <name evidence="6" type="ORF">E3P90_01932</name>
</gene>
<proteinExistence type="predicted"/>
<dbReference type="Gene3D" id="3.30.160.60">
    <property type="entry name" value="Classic Zinc Finger"/>
    <property type="match status" value="1"/>
</dbReference>
<keyword evidence="2" id="KW-0863">Zinc-finger</keyword>
<dbReference type="PANTHER" id="PTHR39463:SF1">
    <property type="entry name" value="MEDUSA"/>
    <property type="match status" value="1"/>
</dbReference>
<dbReference type="Pfam" id="PF06220">
    <property type="entry name" value="zf-U1"/>
    <property type="match status" value="1"/>
</dbReference>
<feature type="compositionally biased region" description="Polar residues" evidence="4">
    <location>
        <begin position="445"/>
        <end position="457"/>
    </location>
</feature>
<feature type="compositionally biased region" description="Basic and acidic residues" evidence="4">
    <location>
        <begin position="24"/>
        <end position="69"/>
    </location>
</feature>
<dbReference type="InterPro" id="IPR013085">
    <property type="entry name" value="U1-CZ_Znf_C2H2"/>
</dbReference>
<keyword evidence="1" id="KW-0479">Metal-binding</keyword>
<dbReference type="GO" id="GO:0003676">
    <property type="term" value="F:nucleic acid binding"/>
    <property type="evidence" value="ECO:0007669"/>
    <property type="project" value="InterPro"/>
</dbReference>